<accession>C7J5P4</accession>
<name>C7J5P4_ORYSJ</name>
<evidence type="ECO:0000313" key="2">
    <source>
        <dbReference type="EMBL" id="BAH94253.1"/>
    </source>
</evidence>
<gene>
    <name evidence="2" type="ordered locus">Os08g0338600</name>
</gene>
<dbReference type="KEGG" id="dosa:Os08g0338600"/>
<feature type="compositionally biased region" description="Low complexity" evidence="1">
    <location>
        <begin position="33"/>
        <end position="44"/>
    </location>
</feature>
<evidence type="ECO:0000313" key="3">
    <source>
        <dbReference type="Proteomes" id="UP000000763"/>
    </source>
</evidence>
<feature type="compositionally biased region" description="Basic residues" evidence="1">
    <location>
        <begin position="68"/>
        <end position="78"/>
    </location>
</feature>
<dbReference type="EMBL" id="AP008214">
    <property type="protein sequence ID" value="BAH94253.1"/>
    <property type="molecule type" value="Genomic_DNA"/>
</dbReference>
<dbReference type="Proteomes" id="UP000000763">
    <property type="component" value="Chromosome 8"/>
</dbReference>
<feature type="non-terminal residue" evidence="2">
    <location>
        <position position="1"/>
    </location>
</feature>
<protein>
    <submittedName>
        <fullName evidence="2">Os08g0338600 protein</fullName>
    </submittedName>
</protein>
<reference evidence="3" key="2">
    <citation type="journal article" date="2008" name="Nucleic Acids Res.">
        <title>The rice annotation project database (RAP-DB): 2008 update.</title>
        <authorList>
            <consortium name="The rice annotation project (RAP)"/>
        </authorList>
    </citation>
    <scope>GENOME REANNOTATION</scope>
    <source>
        <strain evidence="3">cv. Nipponbare</strain>
    </source>
</reference>
<reference evidence="2 3" key="1">
    <citation type="journal article" date="2005" name="Nature">
        <title>The map-based sequence of the rice genome.</title>
        <authorList>
            <consortium name="International rice genome sequencing project (IRGSP)"/>
            <person name="Matsumoto T."/>
            <person name="Wu J."/>
            <person name="Kanamori H."/>
            <person name="Katayose Y."/>
            <person name="Fujisawa M."/>
            <person name="Namiki N."/>
            <person name="Mizuno H."/>
            <person name="Yamamoto K."/>
            <person name="Antonio B.A."/>
            <person name="Baba T."/>
            <person name="Sakata K."/>
            <person name="Nagamura Y."/>
            <person name="Aoki H."/>
            <person name="Arikawa K."/>
            <person name="Arita K."/>
            <person name="Bito T."/>
            <person name="Chiden Y."/>
            <person name="Fujitsuka N."/>
            <person name="Fukunaka R."/>
            <person name="Hamada M."/>
            <person name="Harada C."/>
            <person name="Hayashi A."/>
            <person name="Hijishita S."/>
            <person name="Honda M."/>
            <person name="Hosokawa S."/>
            <person name="Ichikawa Y."/>
            <person name="Idonuma A."/>
            <person name="Iijima M."/>
            <person name="Ikeda M."/>
            <person name="Ikeno M."/>
            <person name="Ito K."/>
            <person name="Ito S."/>
            <person name="Ito T."/>
            <person name="Ito Y."/>
            <person name="Ito Y."/>
            <person name="Iwabuchi A."/>
            <person name="Kamiya K."/>
            <person name="Karasawa W."/>
            <person name="Kurita K."/>
            <person name="Katagiri S."/>
            <person name="Kikuta A."/>
            <person name="Kobayashi H."/>
            <person name="Kobayashi N."/>
            <person name="Machita K."/>
            <person name="Maehara T."/>
            <person name="Masukawa M."/>
            <person name="Mizubayashi T."/>
            <person name="Mukai Y."/>
            <person name="Nagasaki H."/>
            <person name="Nagata Y."/>
            <person name="Naito S."/>
            <person name="Nakashima M."/>
            <person name="Nakama Y."/>
            <person name="Nakamichi Y."/>
            <person name="Nakamura M."/>
            <person name="Meguro A."/>
            <person name="Negishi M."/>
            <person name="Ohta I."/>
            <person name="Ohta T."/>
            <person name="Okamoto M."/>
            <person name="Ono N."/>
            <person name="Saji S."/>
            <person name="Sakaguchi M."/>
            <person name="Sakai K."/>
            <person name="Shibata M."/>
            <person name="Shimokawa T."/>
            <person name="Song J."/>
            <person name="Takazaki Y."/>
            <person name="Terasawa K."/>
            <person name="Tsugane M."/>
            <person name="Tsuji K."/>
            <person name="Ueda S."/>
            <person name="Waki K."/>
            <person name="Yamagata H."/>
            <person name="Yamamoto M."/>
            <person name="Yamamoto S."/>
            <person name="Yamane H."/>
            <person name="Yoshiki S."/>
            <person name="Yoshihara R."/>
            <person name="Yukawa K."/>
            <person name="Zhong H."/>
            <person name="Yano M."/>
            <person name="Yuan Q."/>
            <person name="Ouyang S."/>
            <person name="Liu J."/>
            <person name="Jones K.M."/>
            <person name="Gansberger K."/>
            <person name="Moffat K."/>
            <person name="Hill J."/>
            <person name="Bera J."/>
            <person name="Fadrosh D."/>
            <person name="Jin S."/>
            <person name="Johri S."/>
            <person name="Kim M."/>
            <person name="Overton L."/>
            <person name="Reardon M."/>
            <person name="Tsitrin T."/>
            <person name="Vuong H."/>
            <person name="Weaver B."/>
            <person name="Ciecko A."/>
            <person name="Tallon L."/>
            <person name="Jackson J."/>
            <person name="Pai G."/>
            <person name="Aken S.V."/>
            <person name="Utterback T."/>
            <person name="Reidmuller S."/>
            <person name="Feldblyum T."/>
            <person name="Hsiao J."/>
            <person name="Zismann V."/>
            <person name="Iobst S."/>
            <person name="de Vazeille A.R."/>
            <person name="Buell C.R."/>
            <person name="Ying K."/>
            <person name="Li Y."/>
            <person name="Lu T."/>
            <person name="Huang Y."/>
            <person name="Zhao Q."/>
            <person name="Feng Q."/>
            <person name="Zhang L."/>
            <person name="Zhu J."/>
            <person name="Weng Q."/>
            <person name="Mu J."/>
            <person name="Lu Y."/>
            <person name="Fan D."/>
            <person name="Liu Y."/>
            <person name="Guan J."/>
            <person name="Zhang Y."/>
            <person name="Yu S."/>
            <person name="Liu X."/>
            <person name="Zhang Y."/>
            <person name="Hong G."/>
            <person name="Han B."/>
            <person name="Choisne N."/>
            <person name="Demange N."/>
            <person name="Orjeda G."/>
            <person name="Samain S."/>
            <person name="Cattolico L."/>
            <person name="Pelletier E."/>
            <person name="Couloux A."/>
            <person name="Segurens B."/>
            <person name="Wincker P."/>
            <person name="D'Hont A."/>
            <person name="Scarpelli C."/>
            <person name="Weissenbach J."/>
            <person name="Salanoubat M."/>
            <person name="Quetier F."/>
            <person name="Yu Y."/>
            <person name="Kim H.R."/>
            <person name="Rambo T."/>
            <person name="Currie J."/>
            <person name="Collura K."/>
            <person name="Luo M."/>
            <person name="Yang T."/>
            <person name="Ammiraju J.S.S."/>
            <person name="Engler F."/>
            <person name="Soderlund C."/>
            <person name="Wing R.A."/>
            <person name="Palmer L.E."/>
            <person name="de la Bastide M."/>
            <person name="Spiegel L."/>
            <person name="Nascimento L."/>
            <person name="Zutavern T."/>
            <person name="O'Shaughnessy A."/>
            <person name="Dike S."/>
            <person name="Dedhia N."/>
            <person name="Preston R."/>
            <person name="Balija V."/>
            <person name="McCombie W.R."/>
            <person name="Chow T."/>
            <person name="Chen H."/>
            <person name="Chung M."/>
            <person name="Chen C."/>
            <person name="Shaw J."/>
            <person name="Wu H."/>
            <person name="Hsiao K."/>
            <person name="Chao Y."/>
            <person name="Chu M."/>
            <person name="Cheng C."/>
            <person name="Hour A."/>
            <person name="Lee P."/>
            <person name="Lin S."/>
            <person name="Lin Y."/>
            <person name="Liou J."/>
            <person name="Liu S."/>
            <person name="Hsing Y."/>
            <person name="Raghuvanshi S."/>
            <person name="Mohanty A."/>
            <person name="Bharti A.K."/>
            <person name="Gaur A."/>
            <person name="Gupta V."/>
            <person name="Kumar D."/>
            <person name="Ravi V."/>
            <person name="Vij S."/>
            <person name="Kapur A."/>
            <person name="Khurana P."/>
            <person name="Khurana P."/>
            <person name="Khurana J.P."/>
            <person name="Tyagi A.K."/>
            <person name="Gaikwad K."/>
            <person name="Singh A."/>
            <person name="Dalal V."/>
            <person name="Srivastava S."/>
            <person name="Dixit A."/>
            <person name="Pal A.K."/>
            <person name="Ghazi I.A."/>
            <person name="Yadav M."/>
            <person name="Pandit A."/>
            <person name="Bhargava A."/>
            <person name="Sureshbabu K."/>
            <person name="Batra K."/>
            <person name="Sharma T.R."/>
            <person name="Mohapatra T."/>
            <person name="Singh N.K."/>
            <person name="Messing J."/>
            <person name="Nelson A.B."/>
            <person name="Fuks G."/>
            <person name="Kavchok S."/>
            <person name="Keizer G."/>
            <person name="Linton E."/>
            <person name="Llaca V."/>
            <person name="Song R."/>
            <person name="Tanyolac B."/>
            <person name="Young S."/>
            <person name="Ho-Il K."/>
            <person name="Hahn J.H."/>
            <person name="Sangsakoo G."/>
            <person name="Vanavichit A."/>
            <person name="de Mattos Luiz.A.T."/>
            <person name="Zimmer P.D."/>
            <person name="Malone G."/>
            <person name="Dellagostin O."/>
            <person name="de Oliveira A.C."/>
            <person name="Bevan M."/>
            <person name="Bancroft I."/>
            <person name="Minx P."/>
            <person name="Cordum H."/>
            <person name="Wilson R."/>
            <person name="Cheng Z."/>
            <person name="Jin W."/>
            <person name="Jiang J."/>
            <person name="Leong S.A."/>
            <person name="Iwama H."/>
            <person name="Gojobori T."/>
            <person name="Itoh T."/>
            <person name="Niimura Y."/>
            <person name="Fujii Y."/>
            <person name="Habara T."/>
            <person name="Sakai H."/>
            <person name="Sato Y."/>
            <person name="Wilson G."/>
            <person name="Kumar K."/>
            <person name="McCouch S."/>
            <person name="Juretic N."/>
            <person name="Hoen D."/>
            <person name="Wright S."/>
            <person name="Bruskiewich R."/>
            <person name="Bureau T."/>
            <person name="Miyao A."/>
            <person name="Hirochika H."/>
            <person name="Nishikawa T."/>
            <person name="Kadowaki K."/>
            <person name="Sugiura M."/>
            <person name="Burr B."/>
            <person name="Sasaki T."/>
        </authorList>
    </citation>
    <scope>NUCLEOTIDE SEQUENCE [LARGE SCALE GENOMIC DNA]</scope>
    <source>
        <strain evidence="3">cv. Nipponbare</strain>
    </source>
</reference>
<proteinExistence type="predicted"/>
<dbReference type="AlphaFoldDB" id="C7J5P4"/>
<sequence>SDLLYPPRRRSPPAAAAAVTAREELRSPWRAWARGSGAPRPATAPRRRSRGPSGSGARTGCPSPPPPPRRRRRRRPPPPRRGPDPAGTISCSSSGPR</sequence>
<organism evidence="2 3">
    <name type="scientific">Oryza sativa subsp. japonica</name>
    <name type="common">Rice</name>
    <dbReference type="NCBI Taxonomy" id="39947"/>
    <lineage>
        <taxon>Eukaryota</taxon>
        <taxon>Viridiplantae</taxon>
        <taxon>Streptophyta</taxon>
        <taxon>Embryophyta</taxon>
        <taxon>Tracheophyta</taxon>
        <taxon>Spermatophyta</taxon>
        <taxon>Magnoliopsida</taxon>
        <taxon>Liliopsida</taxon>
        <taxon>Poales</taxon>
        <taxon>Poaceae</taxon>
        <taxon>BOP clade</taxon>
        <taxon>Oryzoideae</taxon>
        <taxon>Oryzeae</taxon>
        <taxon>Oryzinae</taxon>
        <taxon>Oryza</taxon>
        <taxon>Oryza sativa</taxon>
    </lineage>
</organism>
<evidence type="ECO:0000256" key="1">
    <source>
        <dbReference type="SAM" id="MobiDB-lite"/>
    </source>
</evidence>
<feature type="region of interest" description="Disordered" evidence="1">
    <location>
        <begin position="1"/>
        <end position="97"/>
    </location>
</feature>
<feature type="compositionally biased region" description="Low complexity" evidence="1">
    <location>
        <begin position="51"/>
        <end position="60"/>
    </location>
</feature>